<accession>A0AAN9U146</accession>
<protein>
    <submittedName>
        <fullName evidence="2">Uncharacterized protein</fullName>
    </submittedName>
</protein>
<dbReference type="AlphaFoldDB" id="A0AAN9U146"/>
<organism evidence="2 3">
    <name type="scientific">Parthenolecanium corni</name>
    <dbReference type="NCBI Taxonomy" id="536013"/>
    <lineage>
        <taxon>Eukaryota</taxon>
        <taxon>Metazoa</taxon>
        <taxon>Ecdysozoa</taxon>
        <taxon>Arthropoda</taxon>
        <taxon>Hexapoda</taxon>
        <taxon>Insecta</taxon>
        <taxon>Pterygota</taxon>
        <taxon>Neoptera</taxon>
        <taxon>Paraneoptera</taxon>
        <taxon>Hemiptera</taxon>
        <taxon>Sternorrhyncha</taxon>
        <taxon>Coccoidea</taxon>
        <taxon>Coccidae</taxon>
        <taxon>Parthenolecanium</taxon>
    </lineage>
</organism>
<feature type="region of interest" description="Disordered" evidence="1">
    <location>
        <begin position="421"/>
        <end position="449"/>
    </location>
</feature>
<sequence length="558" mass="62138">MLNVIINGNQRKYHSSSCAESVLRNSSRFSSLCLNWSNYDGLNLSSERNQRFRFHERGTSAERRYKRSNRRSPTSGSRRRHHHRPLSSHHRRPRDHHHLRYRRSSSDRTVEKSPYANHHQPPFSIFWSFFLAPLLVAIVDVDLKFFDDDLMIAHGIAAAYHSAGCLVLLRFKFTPPPHLSHFVCRTCIGTPPSTFDSITSSLSSRRCCGHDVSSETVADFTFVSVDGKATRLQEEEIRSLLFGHRCRRVVKNVFKVRAKLAFWSLGPLSLAHRVRAMRDPYPRRVPIYRLSAAKAVRVPDAMFICQQRRVRPAGDQPFRSPSVYGGAATGASALTDYSSSATSTTTNASTTTTECSPTLAGCLANVMGAGGACLELEKRTAAAMASVAQGSADVATVCAGGGGGGVRKRQRRRRRPIYFVPGSSIASSSPDGRSSLAEGRRRRPVQPWHIQQQQQQQSRMREMQCRMANLSTACPSSFGGDCRQRPVTLVDSSWWPVSMPAASVRIAASAGVTCAFLRAYLCTPAALRRARKRRVLKCFELPWQNGSLNAIKGLERND</sequence>
<dbReference type="EMBL" id="JBBCAQ010000006">
    <property type="protein sequence ID" value="KAK7603479.1"/>
    <property type="molecule type" value="Genomic_DNA"/>
</dbReference>
<evidence type="ECO:0000256" key="1">
    <source>
        <dbReference type="SAM" id="MobiDB-lite"/>
    </source>
</evidence>
<dbReference type="Proteomes" id="UP001367676">
    <property type="component" value="Unassembled WGS sequence"/>
</dbReference>
<reference evidence="2 3" key="1">
    <citation type="submission" date="2024-03" db="EMBL/GenBank/DDBJ databases">
        <title>Adaptation during the transition from Ophiocordyceps entomopathogen to insect associate is accompanied by gene loss and intensified selection.</title>
        <authorList>
            <person name="Ward C.M."/>
            <person name="Onetto C.A."/>
            <person name="Borneman A.R."/>
        </authorList>
    </citation>
    <scope>NUCLEOTIDE SEQUENCE [LARGE SCALE GENOMIC DNA]</scope>
    <source>
        <strain evidence="2">AWRI1</strain>
        <tissue evidence="2">Single Adult Female</tissue>
    </source>
</reference>
<evidence type="ECO:0000313" key="2">
    <source>
        <dbReference type="EMBL" id="KAK7603479.1"/>
    </source>
</evidence>
<gene>
    <name evidence="2" type="ORF">V9T40_003478</name>
</gene>
<keyword evidence="3" id="KW-1185">Reference proteome</keyword>
<feature type="region of interest" description="Disordered" evidence="1">
    <location>
        <begin position="55"/>
        <end position="115"/>
    </location>
</feature>
<proteinExistence type="predicted"/>
<feature type="compositionally biased region" description="Basic residues" evidence="1">
    <location>
        <begin position="77"/>
        <end position="103"/>
    </location>
</feature>
<evidence type="ECO:0000313" key="3">
    <source>
        <dbReference type="Proteomes" id="UP001367676"/>
    </source>
</evidence>
<comment type="caution">
    <text evidence="2">The sequence shown here is derived from an EMBL/GenBank/DDBJ whole genome shotgun (WGS) entry which is preliminary data.</text>
</comment>
<name>A0AAN9U146_9HEMI</name>